<gene>
    <name evidence="1" type="ORF">C491_20966</name>
</gene>
<name>L9WWT9_9EURY</name>
<keyword evidence="2" id="KW-1185">Reference proteome</keyword>
<sequence length="89" mass="9483">MNLELALLQIDLGWDVVLLEIGAAGTVRAFCSQIHFAGGVGFAVGGVDRRILVDPCLDLHLEVLAVSLKDLAPGAFEFLVDLGVILEPR</sequence>
<evidence type="ECO:0000313" key="2">
    <source>
        <dbReference type="Proteomes" id="UP000011688"/>
    </source>
</evidence>
<dbReference type="Proteomes" id="UP000011688">
    <property type="component" value="Unassembled WGS sequence"/>
</dbReference>
<dbReference type="EMBL" id="AOIB01000042">
    <property type="protein sequence ID" value="ELY53651.1"/>
    <property type="molecule type" value="Genomic_DNA"/>
</dbReference>
<dbReference type="AlphaFoldDB" id="L9WWT9"/>
<dbReference type="RefSeq" id="WP_005559797.1">
    <property type="nucleotide sequence ID" value="NZ_AOIB01000042.1"/>
</dbReference>
<protein>
    <submittedName>
        <fullName evidence="1">Uncharacterized protein</fullName>
    </submittedName>
</protein>
<proteinExistence type="predicted"/>
<accession>L9WWT9</accession>
<organism evidence="1 2">
    <name type="scientific">Natronococcus amylolyticus DSM 10524</name>
    <dbReference type="NCBI Taxonomy" id="1227497"/>
    <lineage>
        <taxon>Archaea</taxon>
        <taxon>Methanobacteriati</taxon>
        <taxon>Methanobacteriota</taxon>
        <taxon>Stenosarchaea group</taxon>
        <taxon>Halobacteria</taxon>
        <taxon>Halobacteriales</taxon>
        <taxon>Natrialbaceae</taxon>
        <taxon>Natronococcus</taxon>
    </lineage>
</organism>
<comment type="caution">
    <text evidence="1">The sequence shown here is derived from an EMBL/GenBank/DDBJ whole genome shotgun (WGS) entry which is preliminary data.</text>
</comment>
<reference evidence="1 2" key="1">
    <citation type="journal article" date="2014" name="PLoS Genet.">
        <title>Phylogenetically driven sequencing of extremely halophilic archaea reveals strategies for static and dynamic osmo-response.</title>
        <authorList>
            <person name="Becker E.A."/>
            <person name="Seitzer P.M."/>
            <person name="Tritt A."/>
            <person name="Larsen D."/>
            <person name="Krusor M."/>
            <person name="Yao A.I."/>
            <person name="Wu D."/>
            <person name="Madern D."/>
            <person name="Eisen J.A."/>
            <person name="Darling A.E."/>
            <person name="Facciotti M.T."/>
        </authorList>
    </citation>
    <scope>NUCLEOTIDE SEQUENCE [LARGE SCALE GENOMIC DNA]</scope>
    <source>
        <strain evidence="1 2">DSM 10524</strain>
    </source>
</reference>
<evidence type="ECO:0000313" key="1">
    <source>
        <dbReference type="EMBL" id="ELY53651.1"/>
    </source>
</evidence>